<dbReference type="Gene3D" id="3.10.450.50">
    <property type="match status" value="1"/>
</dbReference>
<accession>A0A8J3HR35</accession>
<comment type="caution">
    <text evidence="2">The sequence shown here is derived from an EMBL/GenBank/DDBJ whole genome shotgun (WGS) entry which is preliminary data.</text>
</comment>
<evidence type="ECO:0000313" key="3">
    <source>
        <dbReference type="Proteomes" id="UP000612362"/>
    </source>
</evidence>
<sequence>MTVEDNKKNDEAAIRKVIEDGVEGICAKDLDKVMSMYAPELVSFDIVPPLQYVGADAYRKHWREAFSLFPGQVNYEVVDLAITVGDDVAFAHSFNRLSATMTNGQKVGNWLRWTACFQKINGKWLIAHMQASVPVDLMTGQAVLDLKP</sequence>
<protein>
    <submittedName>
        <fullName evidence="2">Ketosteroid isomerase</fullName>
    </submittedName>
</protein>
<feature type="domain" description="SnoaL-like" evidence="1">
    <location>
        <begin position="14"/>
        <end position="135"/>
    </location>
</feature>
<dbReference type="InterPro" id="IPR037401">
    <property type="entry name" value="SnoaL-like"/>
</dbReference>
<dbReference type="RefSeq" id="WP_220191650.1">
    <property type="nucleotide sequence ID" value="NZ_BNJF01000001.1"/>
</dbReference>
<evidence type="ECO:0000259" key="1">
    <source>
        <dbReference type="Pfam" id="PF13474"/>
    </source>
</evidence>
<dbReference type="EMBL" id="BNJF01000001">
    <property type="protein sequence ID" value="GHO42059.1"/>
    <property type="molecule type" value="Genomic_DNA"/>
</dbReference>
<dbReference type="SUPFAM" id="SSF54427">
    <property type="entry name" value="NTF2-like"/>
    <property type="match status" value="1"/>
</dbReference>
<dbReference type="InterPro" id="IPR032710">
    <property type="entry name" value="NTF2-like_dom_sf"/>
</dbReference>
<dbReference type="AlphaFoldDB" id="A0A8J3HR35"/>
<keyword evidence="3" id="KW-1185">Reference proteome</keyword>
<dbReference type="Pfam" id="PF13474">
    <property type="entry name" value="SnoaL_3"/>
    <property type="match status" value="1"/>
</dbReference>
<dbReference type="GO" id="GO:0016853">
    <property type="term" value="F:isomerase activity"/>
    <property type="evidence" value="ECO:0007669"/>
    <property type="project" value="UniProtKB-KW"/>
</dbReference>
<dbReference type="Proteomes" id="UP000612362">
    <property type="component" value="Unassembled WGS sequence"/>
</dbReference>
<gene>
    <name evidence="2" type="ORF">KSX_02220</name>
</gene>
<name>A0A8J3HR35_9CHLR</name>
<evidence type="ECO:0000313" key="2">
    <source>
        <dbReference type="EMBL" id="GHO42059.1"/>
    </source>
</evidence>
<reference evidence="2" key="1">
    <citation type="submission" date="2020-10" db="EMBL/GenBank/DDBJ databases">
        <title>Taxonomic study of unclassified bacteria belonging to the class Ktedonobacteria.</title>
        <authorList>
            <person name="Yabe S."/>
            <person name="Wang C.M."/>
            <person name="Zheng Y."/>
            <person name="Sakai Y."/>
            <person name="Cavaletti L."/>
            <person name="Monciardini P."/>
            <person name="Donadio S."/>
        </authorList>
    </citation>
    <scope>NUCLEOTIDE SEQUENCE</scope>
    <source>
        <strain evidence="2">SOSP1-1</strain>
    </source>
</reference>
<keyword evidence="2" id="KW-0413">Isomerase</keyword>
<proteinExistence type="predicted"/>
<organism evidence="2 3">
    <name type="scientific">Ktedonospora formicarum</name>
    <dbReference type="NCBI Taxonomy" id="2778364"/>
    <lineage>
        <taxon>Bacteria</taxon>
        <taxon>Bacillati</taxon>
        <taxon>Chloroflexota</taxon>
        <taxon>Ktedonobacteria</taxon>
        <taxon>Ktedonobacterales</taxon>
        <taxon>Ktedonobacteraceae</taxon>
        <taxon>Ktedonospora</taxon>
    </lineage>
</organism>